<name>A0A915ZL93_9GLOM</name>
<feature type="region of interest" description="Disordered" evidence="1">
    <location>
        <begin position="130"/>
        <end position="195"/>
    </location>
</feature>
<dbReference type="VEuPathDB" id="FungiDB:RhiirFUN_007756"/>
<protein>
    <submittedName>
        <fullName evidence="2">Uncharacterized protein</fullName>
    </submittedName>
</protein>
<evidence type="ECO:0000313" key="3">
    <source>
        <dbReference type="Proteomes" id="UP000684084"/>
    </source>
</evidence>
<evidence type="ECO:0000256" key="1">
    <source>
        <dbReference type="SAM" id="MobiDB-lite"/>
    </source>
</evidence>
<sequence length="195" mass="22255">MVTNWNNDEVRMLINLRKTDNERFHHIVQQCNQKFNDVLKDYRAMYNYIHSIPGGKNSRNGEMYYEEFKTEFWRKPETEYDRMHRANQAAQAKFSLSSAASFANYDLALIDSNQGDQGKENEEGCFVDNEEVDNEGEEISLSNQEDQGKEDEERCFVDNEEVDNEGEEISLSFLSSSSSSSGSSSLLSSSSSSSS</sequence>
<feature type="compositionally biased region" description="Acidic residues" evidence="1">
    <location>
        <begin position="158"/>
        <end position="168"/>
    </location>
</feature>
<dbReference type="Proteomes" id="UP000684084">
    <property type="component" value="Unassembled WGS sequence"/>
</dbReference>
<accession>A0A915ZL93</accession>
<dbReference type="EMBL" id="CAGKOT010000040">
    <property type="protein sequence ID" value="CAB5379490.1"/>
    <property type="molecule type" value="Genomic_DNA"/>
</dbReference>
<evidence type="ECO:0000313" key="2">
    <source>
        <dbReference type="EMBL" id="CAB5379490.1"/>
    </source>
</evidence>
<reference evidence="2" key="1">
    <citation type="submission" date="2020-05" db="EMBL/GenBank/DDBJ databases">
        <authorList>
            <person name="Rincon C."/>
            <person name="Sanders R I."/>
            <person name="Robbins C."/>
            <person name="Chaturvedi A."/>
        </authorList>
    </citation>
    <scope>NUCLEOTIDE SEQUENCE</scope>
    <source>
        <strain evidence="2">CHB12</strain>
    </source>
</reference>
<proteinExistence type="predicted"/>
<gene>
    <name evidence="2" type="ORF">CHRIB12_LOCUS16659</name>
</gene>
<dbReference type="AlphaFoldDB" id="A0A915ZL93"/>
<dbReference type="OrthoDB" id="2445837at2759"/>
<organism evidence="2 3">
    <name type="scientific">Rhizophagus irregularis</name>
    <dbReference type="NCBI Taxonomy" id="588596"/>
    <lineage>
        <taxon>Eukaryota</taxon>
        <taxon>Fungi</taxon>
        <taxon>Fungi incertae sedis</taxon>
        <taxon>Mucoromycota</taxon>
        <taxon>Glomeromycotina</taxon>
        <taxon>Glomeromycetes</taxon>
        <taxon>Glomerales</taxon>
        <taxon>Glomeraceae</taxon>
        <taxon>Rhizophagus</taxon>
    </lineage>
</organism>
<comment type="caution">
    <text evidence="2">The sequence shown here is derived from an EMBL/GenBank/DDBJ whole genome shotgun (WGS) entry which is preliminary data.</text>
</comment>
<feature type="compositionally biased region" description="Low complexity" evidence="1">
    <location>
        <begin position="170"/>
        <end position="195"/>
    </location>
</feature>